<proteinExistence type="predicted"/>
<gene>
    <name evidence="1" type="ORF">V3851_20020</name>
</gene>
<evidence type="ECO:0000313" key="1">
    <source>
        <dbReference type="EMBL" id="MEF2968121.1"/>
    </source>
</evidence>
<comment type="caution">
    <text evidence="1">The sequence shown here is derived from an EMBL/GenBank/DDBJ whole genome shotgun (WGS) entry which is preliminary data.</text>
</comment>
<dbReference type="RefSeq" id="WP_331848333.1">
    <property type="nucleotide sequence ID" value="NZ_JAZHPZ010000012.1"/>
</dbReference>
<dbReference type="EMBL" id="JAZHPZ010000012">
    <property type="protein sequence ID" value="MEF2968121.1"/>
    <property type="molecule type" value="Genomic_DNA"/>
</dbReference>
<name>A0ABU7VWH7_9BACL</name>
<sequence>MNEQQARNLKINGIGQSAGGTYGKISTDGIATLNGDTDCVSLTSNGTLKLKGSARAQEFRMNGKASAEGPLYGKKLRIDGMLNIAGDLRVEQNDINGILTITGSASGERMEIDGSMKLEGSAEFETFKVHGGFQIGEMLNAGTLDIYMAGACRAKEIGGERIQVRRKASARSLLAFLSPALAVRLTADVIEGDDIRLEETKADVVRGNSVIIGPGCEIGRVEYRHRYEADPSASVGRAEQV</sequence>
<organism evidence="1 2">
    <name type="scientific">Paenibacillus haidiansis</name>
    <dbReference type="NCBI Taxonomy" id="1574488"/>
    <lineage>
        <taxon>Bacteria</taxon>
        <taxon>Bacillati</taxon>
        <taxon>Bacillota</taxon>
        <taxon>Bacilli</taxon>
        <taxon>Bacillales</taxon>
        <taxon>Paenibacillaceae</taxon>
        <taxon>Paenibacillus</taxon>
    </lineage>
</organism>
<keyword evidence="2" id="KW-1185">Reference proteome</keyword>
<accession>A0ABU7VWH7</accession>
<evidence type="ECO:0008006" key="3">
    <source>
        <dbReference type="Google" id="ProtNLM"/>
    </source>
</evidence>
<dbReference type="Proteomes" id="UP001306950">
    <property type="component" value="Unassembled WGS sequence"/>
</dbReference>
<protein>
    <recommendedName>
        <fullName evidence="3">Polymer-forming cytoskeletal protein</fullName>
    </recommendedName>
</protein>
<reference evidence="1 2" key="1">
    <citation type="submission" date="2024-02" db="EMBL/GenBank/DDBJ databases">
        <title>A nitrogen-fixing paenibacillus bacterium.</title>
        <authorList>
            <person name="Zhang W.L."/>
            <person name="Chen S.F."/>
        </authorList>
    </citation>
    <scope>NUCLEOTIDE SEQUENCE [LARGE SCALE GENOMIC DNA]</scope>
    <source>
        <strain evidence="1 2">M1</strain>
    </source>
</reference>
<evidence type="ECO:0000313" key="2">
    <source>
        <dbReference type="Proteomes" id="UP001306950"/>
    </source>
</evidence>